<dbReference type="SMART" id="SM00226">
    <property type="entry name" value="LMWPc"/>
    <property type="match status" value="1"/>
</dbReference>
<feature type="domain" description="Phosphotyrosine protein phosphatase I" evidence="6">
    <location>
        <begin position="21"/>
        <end position="160"/>
    </location>
</feature>
<keyword evidence="5" id="KW-0472">Membrane</keyword>
<keyword evidence="5" id="KW-0812">Transmembrane</keyword>
<dbReference type="InterPro" id="IPR050438">
    <property type="entry name" value="LMW_PTPase"/>
</dbReference>
<evidence type="ECO:0000256" key="1">
    <source>
        <dbReference type="ARBA" id="ARBA00011063"/>
    </source>
</evidence>
<dbReference type="Proteomes" id="UP001158050">
    <property type="component" value="Unassembled WGS sequence"/>
</dbReference>
<reference evidence="7 8" key="1">
    <citation type="submission" date="2017-05" db="EMBL/GenBank/DDBJ databases">
        <authorList>
            <person name="Varghese N."/>
            <person name="Submissions S."/>
        </authorList>
    </citation>
    <scope>NUCLEOTIDE SEQUENCE [LARGE SCALE GENOMIC DNA]</scope>
    <source>
        <strain evidence="7 8">DSM 18015</strain>
    </source>
</reference>
<comment type="similarity">
    <text evidence="1">Belongs to the low molecular weight phosphotyrosine protein phosphatase family.</text>
</comment>
<keyword evidence="5" id="KW-1133">Transmembrane helix</keyword>
<dbReference type="EC" id="3.1.3.48" evidence="2"/>
<evidence type="ECO:0000259" key="6">
    <source>
        <dbReference type="SMART" id="SM00226"/>
    </source>
</evidence>
<dbReference type="EMBL" id="FXUO01000007">
    <property type="protein sequence ID" value="SMP95636.1"/>
    <property type="molecule type" value="Genomic_DNA"/>
</dbReference>
<dbReference type="InterPro" id="IPR036196">
    <property type="entry name" value="Ptyr_pPase_sf"/>
</dbReference>
<evidence type="ECO:0000313" key="7">
    <source>
        <dbReference type="EMBL" id="SMP95636.1"/>
    </source>
</evidence>
<dbReference type="Gene3D" id="3.40.50.2300">
    <property type="match status" value="1"/>
</dbReference>
<evidence type="ECO:0000256" key="4">
    <source>
        <dbReference type="ARBA" id="ARBA00022912"/>
    </source>
</evidence>
<evidence type="ECO:0000256" key="2">
    <source>
        <dbReference type="ARBA" id="ARBA00013064"/>
    </source>
</evidence>
<dbReference type="SUPFAM" id="SSF52788">
    <property type="entry name" value="Phosphotyrosine protein phosphatases I"/>
    <property type="match status" value="1"/>
</dbReference>
<dbReference type="CDD" id="cd16343">
    <property type="entry name" value="LMWPTP"/>
    <property type="match status" value="1"/>
</dbReference>
<keyword evidence="4" id="KW-0904">Protein phosphatase</keyword>
<comment type="caution">
    <text evidence="7">The sequence shown here is derived from an EMBL/GenBank/DDBJ whole genome shotgun (WGS) entry which is preliminary data.</text>
</comment>
<dbReference type="PANTHER" id="PTHR11717">
    <property type="entry name" value="LOW MOLECULAR WEIGHT PROTEIN TYROSINE PHOSPHATASE"/>
    <property type="match status" value="1"/>
</dbReference>
<sequence>MGLNSKIDKLSFGTIIYIFTMKILMVCLGNICRSPLAEGILKSKLDDSYFVDSAGTINYHEGSGPDERSVKTAFKNGIDISMQKSRPIKKSDLDEFDLIFCMDKNNYKDVLKMADDSQKHKIRLILDNELEVPDPYFGGIDEFDKVYKMLDDSCEIIAEKIRKNMI</sequence>
<name>A0ABY1R703_9FLAO</name>
<dbReference type="InterPro" id="IPR017867">
    <property type="entry name" value="Tyr_phospatase_low_mol_wt"/>
</dbReference>
<proteinExistence type="inferred from homology"/>
<dbReference type="InterPro" id="IPR023485">
    <property type="entry name" value="Ptyr_pPase"/>
</dbReference>
<keyword evidence="8" id="KW-1185">Reference proteome</keyword>
<feature type="transmembrane region" description="Helical" evidence="5">
    <location>
        <begin position="12"/>
        <end position="32"/>
    </location>
</feature>
<evidence type="ECO:0000313" key="8">
    <source>
        <dbReference type="Proteomes" id="UP001158050"/>
    </source>
</evidence>
<dbReference type="PRINTS" id="PR00719">
    <property type="entry name" value="LMWPTPASE"/>
</dbReference>
<evidence type="ECO:0000256" key="3">
    <source>
        <dbReference type="ARBA" id="ARBA00022801"/>
    </source>
</evidence>
<accession>A0ABY1R703</accession>
<evidence type="ECO:0000256" key="5">
    <source>
        <dbReference type="SAM" id="Phobius"/>
    </source>
</evidence>
<gene>
    <name evidence="7" type="ORF">SAMN05421679_107194</name>
</gene>
<organism evidence="7 8">
    <name type="scientific">Epilithonimonas pallida</name>
    <dbReference type="NCBI Taxonomy" id="373671"/>
    <lineage>
        <taxon>Bacteria</taxon>
        <taxon>Pseudomonadati</taxon>
        <taxon>Bacteroidota</taxon>
        <taxon>Flavobacteriia</taxon>
        <taxon>Flavobacteriales</taxon>
        <taxon>Weeksellaceae</taxon>
        <taxon>Chryseobacterium group</taxon>
        <taxon>Epilithonimonas</taxon>
    </lineage>
</organism>
<dbReference type="Pfam" id="PF01451">
    <property type="entry name" value="LMWPc"/>
    <property type="match status" value="1"/>
</dbReference>
<keyword evidence="3" id="KW-0378">Hydrolase</keyword>
<protein>
    <recommendedName>
        <fullName evidence="2">protein-tyrosine-phosphatase</fullName>
        <ecNumber evidence="2">3.1.3.48</ecNumber>
    </recommendedName>
</protein>
<dbReference type="PANTHER" id="PTHR11717:SF7">
    <property type="entry name" value="LOW MOLECULAR WEIGHT PHOSPHOTYROSINE PROTEIN PHOSPHATASE"/>
    <property type="match status" value="1"/>
</dbReference>